<dbReference type="PIRSF" id="PIRSF002741">
    <property type="entry name" value="MppA"/>
    <property type="match status" value="1"/>
</dbReference>
<dbReference type="InterPro" id="IPR030678">
    <property type="entry name" value="Peptide/Ni-bd"/>
</dbReference>
<evidence type="ECO:0000256" key="1">
    <source>
        <dbReference type="ARBA" id="ARBA00022856"/>
    </source>
</evidence>
<comment type="caution">
    <text evidence="4">The sequence shown here is derived from an EMBL/GenBank/DDBJ whole genome shotgun (WGS) entry which is preliminary data.</text>
</comment>
<proteinExistence type="predicted"/>
<dbReference type="GO" id="GO:0030288">
    <property type="term" value="C:outer membrane-bounded periplasmic space"/>
    <property type="evidence" value="ECO:0007669"/>
    <property type="project" value="UniProtKB-ARBA"/>
</dbReference>
<evidence type="ECO:0000259" key="3">
    <source>
        <dbReference type="Pfam" id="PF00496"/>
    </source>
</evidence>
<gene>
    <name evidence="4" type="ORF">IV02_12305</name>
</gene>
<evidence type="ECO:0000256" key="2">
    <source>
        <dbReference type="ARBA" id="ARBA00022927"/>
    </source>
</evidence>
<keyword evidence="2" id="KW-0813">Transport</keyword>
<dbReference type="GO" id="GO:0015031">
    <property type="term" value="P:protein transport"/>
    <property type="evidence" value="ECO:0007669"/>
    <property type="project" value="UniProtKB-KW"/>
</dbReference>
<dbReference type="GO" id="GO:0015833">
    <property type="term" value="P:peptide transport"/>
    <property type="evidence" value="ECO:0007669"/>
    <property type="project" value="UniProtKB-KW"/>
</dbReference>
<reference evidence="4 5" key="1">
    <citation type="submission" date="2014-07" db="EMBL/GenBank/DDBJ databases">
        <title>Draft Genome Sequences of Environmental Pseudomonas syringae strains.</title>
        <authorList>
            <person name="Baltrus D.A."/>
            <person name="Berge O."/>
            <person name="Morris C."/>
        </authorList>
    </citation>
    <scope>NUCLEOTIDE SEQUENCE [LARGE SCALE GENOMIC DNA]</scope>
    <source>
        <strain evidence="4 5">CEB003</strain>
    </source>
</reference>
<dbReference type="Gene3D" id="3.10.105.10">
    <property type="entry name" value="Dipeptide-binding Protein, Domain 3"/>
    <property type="match status" value="1"/>
</dbReference>
<dbReference type="Pfam" id="PF00496">
    <property type="entry name" value="SBP_bac_5"/>
    <property type="match status" value="1"/>
</dbReference>
<sequence>MTLNTSIRLPGAANMPSAKLLPLLAALLLTGCGDSHEPASATLAANPVSGGTLKVALDGDPNCVDPQQAGNNTALNVGRQLTDSLTDQDPKTGEIVPWLATRWEVDADSRRFTFHLREGLSFSDGSALDASAVKANFENIVTLGARSILGSTYLAGLKSIATPDAHTVIVEFQQPNAQFLQASSTMSLGLLAGATLALPAGERCQGNLIGSGPFVLKSFVHNQRVSLARRDDYAWASALASHKGKAWLDAIEFVIVPESGVRLGSLLSGQIDVDTGVVPQNEQVLETQGVPLLTRANPGVVYNLTPDETDPLYSDVRVRQALSKAIDREQLRSIISRFQKPASALLASSTPFYRDLSPLLVYDPQGARALLEEAGWRVGPDGIRERDGKRLTLRLDYWQNAPILELIQQQLRLVGVDLRLNKSTISQVTALQASGDMHLTFFNLTRADPDVIRTVYQSPGRNYNRRDPGPLDQILQQSAATLDSAQRQKLVDQASETLLREAHAIPLIELVTVLAHGKQVHGLHFEASSRLQFFDTWLQR</sequence>
<organism evidence="4 5">
    <name type="scientific">Pseudomonas syringae</name>
    <dbReference type="NCBI Taxonomy" id="317"/>
    <lineage>
        <taxon>Bacteria</taxon>
        <taxon>Pseudomonadati</taxon>
        <taxon>Pseudomonadota</taxon>
        <taxon>Gammaproteobacteria</taxon>
        <taxon>Pseudomonadales</taxon>
        <taxon>Pseudomonadaceae</taxon>
        <taxon>Pseudomonas</taxon>
    </lineage>
</organism>
<dbReference type="CDD" id="cd08492">
    <property type="entry name" value="PBP2_NikA_DppA_OppA_like_15"/>
    <property type="match status" value="1"/>
</dbReference>
<dbReference type="PATRIC" id="fig|317.174.peg.2529"/>
<dbReference type="InterPro" id="IPR039424">
    <property type="entry name" value="SBP_5"/>
</dbReference>
<name>A0A085V7Z5_PSESX</name>
<dbReference type="InterPro" id="IPR000914">
    <property type="entry name" value="SBP_5_dom"/>
</dbReference>
<dbReference type="PANTHER" id="PTHR30290">
    <property type="entry name" value="PERIPLASMIC BINDING COMPONENT OF ABC TRANSPORTER"/>
    <property type="match status" value="1"/>
</dbReference>
<protein>
    <submittedName>
        <fullName evidence="4">ABC transporter substrate-binding protein</fullName>
    </submittedName>
</protein>
<dbReference type="Gene3D" id="3.40.190.10">
    <property type="entry name" value="Periplasmic binding protein-like II"/>
    <property type="match status" value="1"/>
</dbReference>
<evidence type="ECO:0000313" key="4">
    <source>
        <dbReference type="EMBL" id="KFE51558.1"/>
    </source>
</evidence>
<keyword evidence="1" id="KW-0571">Peptide transport</keyword>
<dbReference type="EMBL" id="JPQT01000103">
    <property type="protein sequence ID" value="KFE51558.1"/>
    <property type="molecule type" value="Genomic_DNA"/>
</dbReference>
<dbReference type="Proteomes" id="UP000028643">
    <property type="component" value="Unassembled WGS sequence"/>
</dbReference>
<dbReference type="AlphaFoldDB" id="A0A085V7Z5"/>
<dbReference type="SUPFAM" id="SSF53850">
    <property type="entry name" value="Periplasmic binding protein-like II"/>
    <property type="match status" value="1"/>
</dbReference>
<dbReference type="GO" id="GO:0043190">
    <property type="term" value="C:ATP-binding cassette (ABC) transporter complex"/>
    <property type="evidence" value="ECO:0007669"/>
    <property type="project" value="InterPro"/>
</dbReference>
<keyword evidence="2" id="KW-0653">Protein transport</keyword>
<dbReference type="GO" id="GO:1904680">
    <property type="term" value="F:peptide transmembrane transporter activity"/>
    <property type="evidence" value="ECO:0007669"/>
    <property type="project" value="TreeGrafter"/>
</dbReference>
<feature type="domain" description="Solute-binding protein family 5" evidence="3">
    <location>
        <begin position="94"/>
        <end position="453"/>
    </location>
</feature>
<accession>A0A085V7Z5</accession>
<evidence type="ECO:0000313" key="5">
    <source>
        <dbReference type="Proteomes" id="UP000028643"/>
    </source>
</evidence>